<evidence type="ECO:0000313" key="3">
    <source>
        <dbReference type="EMBL" id="DAG00916.1"/>
    </source>
</evidence>
<dbReference type="EMBL" id="BK016184">
    <property type="protein sequence ID" value="DAG00916.1"/>
    <property type="molecule type" value="Genomic_DNA"/>
</dbReference>
<evidence type="ECO:0000256" key="1">
    <source>
        <dbReference type="SAM" id="MobiDB-lite"/>
    </source>
</evidence>
<dbReference type="InterPro" id="IPR058049">
    <property type="entry name" value="crAss_CARG1"/>
</dbReference>
<feature type="compositionally biased region" description="Polar residues" evidence="1">
    <location>
        <begin position="548"/>
        <end position="561"/>
    </location>
</feature>
<organism evidence="3">
    <name type="scientific">CrAss-like virus sp. ctelJ1</name>
    <dbReference type="NCBI Taxonomy" id="2825838"/>
    <lineage>
        <taxon>Viruses</taxon>
        <taxon>Duplodnaviria</taxon>
        <taxon>Heunggongvirae</taxon>
        <taxon>Uroviricota</taxon>
        <taxon>Caudoviricetes</taxon>
        <taxon>Crassvirales</taxon>
    </lineage>
</organism>
<protein>
    <recommendedName>
        <fullName evidence="2">Cargo protein 1 compact domain-containing protein</fullName>
    </recommendedName>
</protein>
<evidence type="ECO:0000259" key="2">
    <source>
        <dbReference type="Pfam" id="PF25725"/>
    </source>
</evidence>
<feature type="region of interest" description="Disordered" evidence="1">
    <location>
        <begin position="537"/>
        <end position="578"/>
    </location>
</feature>
<reference evidence="3" key="1">
    <citation type="journal article" date="2021" name="Proc. Natl. Acad. Sci. U.S.A.">
        <title>A Catalog of Tens of Thousands of Viruses from Human Metagenomes Reveals Hidden Associations with Chronic Diseases.</title>
        <authorList>
            <person name="Tisza M.J."/>
            <person name="Buck C.B."/>
        </authorList>
    </citation>
    <scope>NUCLEOTIDE SEQUENCE</scope>
    <source>
        <strain evidence="3">CtelJ1</strain>
    </source>
</reference>
<dbReference type="Pfam" id="PF25725">
    <property type="entry name" value="crAss_CARG1"/>
    <property type="match status" value="1"/>
</dbReference>
<accession>A0A8S5V2J3</accession>
<feature type="domain" description="Cargo protein 1 compact" evidence="2">
    <location>
        <begin position="262"/>
        <end position="396"/>
    </location>
</feature>
<name>A0A8S5V2J3_9CAUD</name>
<feature type="region of interest" description="Disordered" evidence="1">
    <location>
        <begin position="215"/>
        <end position="236"/>
    </location>
</feature>
<proteinExistence type="predicted"/>
<sequence>MKDTVLVLDPMDGFISTRRVLPTKRRKNYFKDGGGLLPQIDSSIIDDAFQKSFSDQINNIGGGLAGDNTGVQGTGSPRNQIDKQKLASGIQKGVGVAQGIMNLGLDVLNDQNSLDDSGFINTRQQYESMPINTGSREALINNIVNTAQLNSGIKGGDIDKTTGGQAALGIGSAMASGAAAGSVFGPWGAAIGAAAAGLTKGVSLLFKRKKAKSMAAKQNEENRRTNEALSDFQQRSLDAQDDNDFANYMINFSGGKDSVFAAFGGQLHTNGADFSNGASIIEAGGSHEENPNSGVQIGVDKQGTPNLVEEGEVVYDDYVFSNRLKANDEVLGYANLPLKYRDTPFSDIAKKLLKPSEAQLNDPITTRTLKANMNKLRNAQEVFKQIYGTSDIANQFAFGGNIYASGGQFAFDSYLKNINTIINSDGNLTNEAMTLFMNGDYSGYYDESKVDLAAKTYASYQSTHRGKDYQQAYEERYSQIKSEIEKHLQPLKNRISAAMYLSQRGIRLMPSGKPFGDVPRDIYDTYNDIASGKTSYSQAMKSFKPSEHQTQSNQYSNSSDGNIGVKQEKSKVGDVKPTKKITTKDLAEGRGDNYHRALSPDTIQYNRNVDEATVREYEKTGDYADFIDYVKNTATDKEINEWIKTLESGKYGDLKDSNGKTYKIKGKDDLIRLMTDGKFGPIHHFAYNASRTKAAEDQTPQESKEQVIDEVADKTGTSRPDAQKQVDDYIKANPDVQVSDAPWKSLPTGLRYAPIGSALAGLAMNSKDYSDVDQFAAQTARPNSVRYFPIAGYISPDYVSPFEMSAPIVEQMGATRRAISNASAGNRAQALAALANADKLGIEQLGRAYIQGKAYNSAQKKQAAEFNRATDMFNAQNDMQAQSMNMYLNNYYLNRAQQMLGARQAIDAAYNAARSANLNSLTQSLANIGKQNAYLNMMASNKALGYRMLPDGSIEYKSVPDAIIDTQRNRTPSVNVTVNNPAAQSIQSAPTSVNARQNQFDDGIYVDPTAMGQQNNQPTINSGPMLDAMAGHNIEPVYDDSGEIIGVVPIEKSPIVNKFGGCTNRRRRHC</sequence>
<feature type="compositionally biased region" description="Basic and acidic residues" evidence="1">
    <location>
        <begin position="566"/>
        <end position="578"/>
    </location>
</feature>
<feature type="compositionally biased region" description="Polar residues" evidence="1">
    <location>
        <begin position="227"/>
        <end position="236"/>
    </location>
</feature>